<dbReference type="CDD" id="cd11336">
    <property type="entry name" value="AmyAc_MTSase"/>
    <property type="match status" value="1"/>
</dbReference>
<dbReference type="Gene3D" id="1.10.10.470">
    <property type="entry name" value="Maltooligosyl trehalose synthase, domain 4"/>
    <property type="match status" value="1"/>
</dbReference>
<reference evidence="2 3" key="1">
    <citation type="submission" date="2018-08" db="EMBL/GenBank/DDBJ databases">
        <title>Chitinophagaceae sp. K23C18032701, a novel bacterium isolated from forest soil.</title>
        <authorList>
            <person name="Wang C."/>
        </authorList>
    </citation>
    <scope>NUCLEOTIDE SEQUENCE [LARGE SCALE GENOMIC DNA]</scope>
    <source>
        <strain evidence="2 3">K23C18032701</strain>
    </source>
</reference>
<dbReference type="AlphaFoldDB" id="A0A3E1NQZ1"/>
<comment type="caution">
    <text evidence="2">The sequence shown here is derived from an EMBL/GenBank/DDBJ whole genome shotgun (WGS) entry which is preliminary data.</text>
</comment>
<dbReference type="SMART" id="SM00642">
    <property type="entry name" value="Aamy"/>
    <property type="match status" value="1"/>
</dbReference>
<dbReference type="PANTHER" id="PTHR10357:SF216">
    <property type="entry name" value="MALTOOLIGOSYL TREHALOSE SYNTHASE-RELATED"/>
    <property type="match status" value="1"/>
</dbReference>
<dbReference type="EMBL" id="QTJU01000001">
    <property type="protein sequence ID" value="RFM30343.1"/>
    <property type="molecule type" value="Genomic_DNA"/>
</dbReference>
<dbReference type="InterPro" id="IPR013797">
    <property type="entry name" value="Maltooligo_trehalose_synth_4"/>
</dbReference>
<dbReference type="RefSeq" id="WP_116846098.1">
    <property type="nucleotide sequence ID" value="NZ_QTJU01000001.1"/>
</dbReference>
<dbReference type="InterPro" id="IPR006047">
    <property type="entry name" value="GH13_cat_dom"/>
</dbReference>
<accession>A0A3E1NQZ1</accession>
<feature type="domain" description="Glycosyl hydrolase family 13 catalytic" evidence="1">
    <location>
        <begin position="4"/>
        <end position="429"/>
    </location>
</feature>
<dbReference type="GO" id="GO:0030980">
    <property type="term" value="P:alpha-glucan catabolic process"/>
    <property type="evidence" value="ECO:0007669"/>
    <property type="project" value="TreeGrafter"/>
</dbReference>
<dbReference type="Gene3D" id="3.20.20.80">
    <property type="entry name" value="Glycosidases"/>
    <property type="match status" value="2"/>
</dbReference>
<organism evidence="2 3">
    <name type="scientific">Deminuibacter soli</name>
    <dbReference type="NCBI Taxonomy" id="2291815"/>
    <lineage>
        <taxon>Bacteria</taxon>
        <taxon>Pseudomonadati</taxon>
        <taxon>Bacteroidota</taxon>
        <taxon>Chitinophagia</taxon>
        <taxon>Chitinophagales</taxon>
        <taxon>Chitinophagaceae</taxon>
        <taxon>Deminuibacter</taxon>
    </lineage>
</organism>
<sequence>MKVPIATYRVQLHSGFTFRDLKQILPYLKQLGISTIYASPITTAVKGSMHGYDVTDPLVINPEIGTRQELEEINGQLKAYNMSWLQDIVPNHMAFSSDNARLNDVLERGGHSAYHRFFDINWHHPNPEICGKLMVPFLGSNAEEAVDKKEIQLQWLHNKCVVKYFDNVYPLSFPAYRILQSYASSGPQQGIDYLNSHPDALKHLLQQQFYLLSWWKKAELQMNYRRFFTVNSLICLRMEDKAVFDEYHPLIIDLYKKGLIQGVRIDHIDGLYNPAAYVEQLRKALGDDAYIIAEKILEYSEQLPRNWALQGTSGYEFLAFTAQLLTNKKGSAELCTFYQSLVPATPAYNDMVFEKKHHFLLDQMNGELDNLLGLAATLQLVKEEDDTEELKEALGMWMAAFPVYRIYPDAFPLDAASQQLMDIAMERAQPKAPSLQHGWKLLQAILTPEGNAQDGPKLLFLKRLMQFTGPLAAKGVEDTTFYVYNPLIAHNEVGDSPAQLGISIEDFHSKMKARQQHTPLSINTSSTHDTKRGEDARMRIAVLSEHAAEWIKAVTHWQQVNEPLLQVVNGKRAPSANDEYFIYQSLIGSFPQSLQCDETFRERMHAFMIKALREAKVETNYGEPNTAYEDACIEFIDGLLNPGHAFLQHFVGFLDGLLDDAGQFSLVQTAIKLTAPGIPDIYQGCELWDHSLVDPDNRRPIDYEVRRQLLEALKEKEHVAAALEWAAENKRLGAQKLYLIKQLLGLRNANTQLFSTGEYIPLEVSRERIAVAYARILQPRWVITVARMGIGEDIEDVQLQLPWNRPSHWQNILTGETVQAENNTIQLQDLLRHFPVAVLVGS</sequence>
<evidence type="ECO:0000259" key="1">
    <source>
        <dbReference type="SMART" id="SM00642"/>
    </source>
</evidence>
<dbReference type="GO" id="GO:0005992">
    <property type="term" value="P:trehalose biosynthetic process"/>
    <property type="evidence" value="ECO:0007669"/>
    <property type="project" value="TreeGrafter"/>
</dbReference>
<dbReference type="NCBIfam" id="TIGR02401">
    <property type="entry name" value="trehalose_TreY"/>
    <property type="match status" value="1"/>
</dbReference>
<dbReference type="InterPro" id="IPR017853">
    <property type="entry name" value="GH"/>
</dbReference>
<proteinExistence type="predicted"/>
<dbReference type="Gene3D" id="3.30.1590.10">
    <property type="entry name" value="Maltooligosyl trehalose synthase, domain 2"/>
    <property type="match status" value="1"/>
</dbReference>
<evidence type="ECO:0000313" key="2">
    <source>
        <dbReference type="EMBL" id="RFM30343.1"/>
    </source>
</evidence>
<dbReference type="GO" id="GO:0047470">
    <property type="term" value="F:(1,4)-alpha-D-glucan 1-alpha-D-glucosylmutase activity"/>
    <property type="evidence" value="ECO:0007669"/>
    <property type="project" value="TreeGrafter"/>
</dbReference>
<name>A0A3E1NQZ1_9BACT</name>
<dbReference type="Pfam" id="PF00128">
    <property type="entry name" value="Alpha-amylase"/>
    <property type="match status" value="1"/>
</dbReference>
<dbReference type="InterPro" id="IPR012767">
    <property type="entry name" value="Trehalose_TreY"/>
</dbReference>
<dbReference type="OrthoDB" id="9811841at2"/>
<gene>
    <name evidence="2" type="primary">treY</name>
    <name evidence="2" type="ORF">DXN05_05125</name>
</gene>
<dbReference type="PANTHER" id="PTHR10357">
    <property type="entry name" value="ALPHA-AMYLASE FAMILY MEMBER"/>
    <property type="match status" value="1"/>
</dbReference>
<protein>
    <submittedName>
        <fullName evidence="2">Malto-oligosyltrehalose synthase</fullName>
    </submittedName>
</protein>
<keyword evidence="3" id="KW-1185">Reference proteome</keyword>
<dbReference type="SUPFAM" id="SSF51445">
    <property type="entry name" value="(Trans)glycosidases"/>
    <property type="match status" value="1"/>
</dbReference>
<dbReference type="Proteomes" id="UP000261284">
    <property type="component" value="Unassembled WGS sequence"/>
</dbReference>
<dbReference type="Gene3D" id="3.30.750.90">
    <property type="match status" value="1"/>
</dbReference>
<evidence type="ECO:0000313" key="3">
    <source>
        <dbReference type="Proteomes" id="UP000261284"/>
    </source>
</evidence>